<evidence type="ECO:0000313" key="4">
    <source>
        <dbReference type="Proteomes" id="UP000772618"/>
    </source>
</evidence>
<evidence type="ECO:0000313" key="3">
    <source>
        <dbReference type="EMBL" id="MBT1705590.1"/>
    </source>
</evidence>
<proteinExistence type="predicted"/>
<organism evidence="3 4">
    <name type="scientific">Chryseosolibacter indicus</name>
    <dbReference type="NCBI Taxonomy" id="2782351"/>
    <lineage>
        <taxon>Bacteria</taxon>
        <taxon>Pseudomonadati</taxon>
        <taxon>Bacteroidota</taxon>
        <taxon>Cytophagia</taxon>
        <taxon>Cytophagales</taxon>
        <taxon>Chryseotaleaceae</taxon>
        <taxon>Chryseosolibacter</taxon>
    </lineage>
</organism>
<dbReference type="EMBL" id="JAHESD010000060">
    <property type="protein sequence ID" value="MBT1705590.1"/>
    <property type="molecule type" value="Genomic_DNA"/>
</dbReference>
<keyword evidence="4" id="KW-1185">Reference proteome</keyword>
<evidence type="ECO:0000256" key="1">
    <source>
        <dbReference type="ARBA" id="ARBA00004613"/>
    </source>
</evidence>
<evidence type="ECO:0008006" key="5">
    <source>
        <dbReference type="Google" id="ProtNLM"/>
    </source>
</evidence>
<evidence type="ECO:0000256" key="2">
    <source>
        <dbReference type="ARBA" id="ARBA00022525"/>
    </source>
</evidence>
<reference evidence="3 4" key="1">
    <citation type="submission" date="2021-05" db="EMBL/GenBank/DDBJ databases">
        <title>A Polyphasic approach of four new species of the genus Ohtaekwangia: Ohtaekwangia histidinii sp. nov., Ohtaekwangia cretensis sp. nov., Ohtaekwangia indiensis sp. nov., Ohtaekwangia reichenbachii sp. nov. from diverse environment.</title>
        <authorList>
            <person name="Octaviana S."/>
        </authorList>
    </citation>
    <scope>NUCLEOTIDE SEQUENCE [LARGE SCALE GENOMIC DNA]</scope>
    <source>
        <strain evidence="3 4">PWU20</strain>
    </source>
</reference>
<dbReference type="SUPFAM" id="SSF63829">
    <property type="entry name" value="Calcium-dependent phosphotriesterase"/>
    <property type="match status" value="1"/>
</dbReference>
<comment type="caution">
    <text evidence="3">The sequence shown here is derived from an EMBL/GenBank/DDBJ whole genome shotgun (WGS) entry which is preliminary data.</text>
</comment>
<accession>A0ABS5VXL0</accession>
<dbReference type="Proteomes" id="UP000772618">
    <property type="component" value="Unassembled WGS sequence"/>
</dbReference>
<dbReference type="InterPro" id="IPR017996">
    <property type="entry name" value="MRJP/yellow-related"/>
</dbReference>
<sequence length="354" mass="41012">MNTKNYQSEPTTTLNNIELEHVFSDDTYQLTGVAVSKDGRVFTCYPLWPGPHKWGVVEIVGPDACNPYPDEQWNSWKHGDDGKNKWVCVQAVYVDDQNNLWVVDPACPNMEEVYDSSFKLVKFNLKTNSIEEVYRFDGILSNKSYINDVRVDTQRNFAYLTNSNEGGIVVIDLESGTIRELLSHHYSVRHDSSFKLIVDGKEFKKNGEPVHLQSDGIALTRDGEWLYYKPLTDNKLYRIKTEYLRDEELDEEKCEALAEDLGSFSVTDGMIFDKNGNLYLGDYQNYKMVKVTPDHRKEDLVEDERLIWPDSYAITDDGYLYISCSQINRQPDYNDGENKRTTPYAIYRMKWPDA</sequence>
<dbReference type="PANTHER" id="PTHR10009">
    <property type="entry name" value="PROTEIN YELLOW-RELATED"/>
    <property type="match status" value="1"/>
</dbReference>
<dbReference type="RefSeq" id="WP_254155578.1">
    <property type="nucleotide sequence ID" value="NZ_JAHESD010000060.1"/>
</dbReference>
<keyword evidence="2" id="KW-0964">Secreted</keyword>
<dbReference type="Pfam" id="PF03022">
    <property type="entry name" value="MRJP"/>
    <property type="match status" value="1"/>
</dbReference>
<gene>
    <name evidence="3" type="ORF">KK060_20030</name>
</gene>
<dbReference type="Gene3D" id="2.120.10.30">
    <property type="entry name" value="TolB, C-terminal domain"/>
    <property type="match status" value="1"/>
</dbReference>
<protein>
    <recommendedName>
        <fullName evidence="5">Major royal jelly protein</fullName>
    </recommendedName>
</protein>
<comment type="subcellular location">
    <subcellularLocation>
        <location evidence="1">Secreted</location>
    </subcellularLocation>
</comment>
<dbReference type="PANTHER" id="PTHR10009:SF18">
    <property type="entry name" value="PROTEIN YELLOW-LIKE PROTEIN"/>
    <property type="match status" value="1"/>
</dbReference>
<name>A0ABS5VXL0_9BACT</name>
<dbReference type="InterPro" id="IPR011042">
    <property type="entry name" value="6-blade_b-propeller_TolB-like"/>
</dbReference>